<dbReference type="InterPro" id="IPR028994">
    <property type="entry name" value="Integrin_alpha_N"/>
</dbReference>
<dbReference type="InterPro" id="IPR038765">
    <property type="entry name" value="Papain-like_cys_pep_sf"/>
</dbReference>
<protein>
    <submittedName>
        <fullName evidence="2">CHAP domain-containing protein</fullName>
    </submittedName>
</protein>
<dbReference type="InterPro" id="IPR007921">
    <property type="entry name" value="CHAP_dom"/>
</dbReference>
<comment type="caution">
    <text evidence="2">The sequence shown here is derived from an EMBL/GenBank/DDBJ whole genome shotgun (WGS) entry which is preliminary data.</text>
</comment>
<dbReference type="SUPFAM" id="SSF54001">
    <property type="entry name" value="Cysteine proteinases"/>
    <property type="match status" value="1"/>
</dbReference>
<dbReference type="Gene3D" id="3.90.1720.10">
    <property type="entry name" value="endopeptidase domain like (from Nostoc punctiforme)"/>
    <property type="match status" value="1"/>
</dbReference>
<dbReference type="Gene3D" id="2.130.10.130">
    <property type="entry name" value="Integrin alpha, N-terminal"/>
    <property type="match status" value="1"/>
</dbReference>
<evidence type="ECO:0000259" key="1">
    <source>
        <dbReference type="PROSITE" id="PS50911"/>
    </source>
</evidence>
<gene>
    <name evidence="2" type="ORF">RB614_00850</name>
</gene>
<name>A0ABU0Z7T7_9ACTN</name>
<organism evidence="2 3">
    <name type="scientific">Phytohabitans maris</name>
    <dbReference type="NCBI Taxonomy" id="3071409"/>
    <lineage>
        <taxon>Bacteria</taxon>
        <taxon>Bacillati</taxon>
        <taxon>Actinomycetota</taxon>
        <taxon>Actinomycetes</taxon>
        <taxon>Micromonosporales</taxon>
        <taxon>Micromonosporaceae</taxon>
    </lineage>
</organism>
<dbReference type="PROSITE" id="PS50911">
    <property type="entry name" value="CHAP"/>
    <property type="match status" value="1"/>
</dbReference>
<feature type="domain" description="Peptidase C51" evidence="1">
    <location>
        <begin position="50"/>
        <end position="181"/>
    </location>
</feature>
<accession>A0ABU0Z7T7</accession>
<dbReference type="Proteomes" id="UP001230908">
    <property type="component" value="Unassembled WGS sequence"/>
</dbReference>
<proteinExistence type="predicted"/>
<dbReference type="Pfam" id="PF05257">
    <property type="entry name" value="CHAP"/>
    <property type="match status" value="1"/>
</dbReference>
<reference evidence="2 3" key="1">
    <citation type="submission" date="2023-08" db="EMBL/GenBank/DDBJ databases">
        <title>Phytohabitans sansha sp. nov., isolated from marine sediment.</title>
        <authorList>
            <person name="Zhao Y."/>
            <person name="Yi K."/>
        </authorList>
    </citation>
    <scope>NUCLEOTIDE SEQUENCE [LARGE SCALE GENOMIC DNA]</scope>
    <source>
        <strain evidence="2 3">ZYX-F-186</strain>
    </source>
</reference>
<dbReference type="EMBL" id="JAVHUY010000001">
    <property type="protein sequence ID" value="MDQ7903068.1"/>
    <property type="molecule type" value="Genomic_DNA"/>
</dbReference>
<evidence type="ECO:0000313" key="3">
    <source>
        <dbReference type="Proteomes" id="UP001230908"/>
    </source>
</evidence>
<dbReference type="SUPFAM" id="SSF69318">
    <property type="entry name" value="Integrin alpha N-terminal domain"/>
    <property type="match status" value="1"/>
</dbReference>
<sequence>MYTTAEAVDPAPAAAYDANTGDYPWHDATELKASTSDYGYETCPSNASGCMTKKYVKDSKTYGEYDAWNYYFRNCTSYAAWRLNYEFGVNPNGLGNATTWNNNAPGKGWAVDQTPEIGDVAHFEGNDKEPWKAPGHVAFVEEIGAGANAGKVRLAEYNQGLDGKFRSDRWKPVGEISSFIDVNGTNPSDFSLKLPGVGASGGGGNGGASPARIDELAFIRTNHWSGRTEAVIWDGAPDYTTLRAAPQTGYPAISDPENVTPLALDTNGDGIDELAFIRTNHWSGRTEAVIWDGSPHFTTLKAAPQTGYPAITDPENVTPLAIDINGDNVDELAFIRTNHPSGRTEISLWYGAPNYDLHHSTDRTGYPAISDPQNVTPLAMDVNGDGKDELAFVRTNHSSGQTEISIWHGAPHYTTELATSRTGYPAISDPENVTPIAIDINGDKVDELGFVRSNHISGQTELSLWYGTPGFGLHHNTTRTGYPAISDPANVTPLAIDLP</sequence>
<keyword evidence="3" id="KW-1185">Reference proteome</keyword>
<evidence type="ECO:0000313" key="2">
    <source>
        <dbReference type="EMBL" id="MDQ7903068.1"/>
    </source>
</evidence>
<dbReference type="RefSeq" id="WP_308710339.1">
    <property type="nucleotide sequence ID" value="NZ_JAVHUY010000001.1"/>
</dbReference>